<evidence type="ECO:0008006" key="4">
    <source>
        <dbReference type="Google" id="ProtNLM"/>
    </source>
</evidence>
<gene>
    <name evidence="2" type="ORF">ASPCAL07244</name>
</gene>
<dbReference type="STRING" id="454130.A0A0U5G4P2"/>
<dbReference type="OrthoDB" id="5418867at2759"/>
<dbReference type="Proteomes" id="UP000054771">
    <property type="component" value="Unassembled WGS sequence"/>
</dbReference>
<name>A0A0U5G4P2_ASPCI</name>
<dbReference type="AlphaFoldDB" id="A0A0U5G4P2"/>
<evidence type="ECO:0000313" key="3">
    <source>
        <dbReference type="Proteomes" id="UP000054771"/>
    </source>
</evidence>
<accession>A0A0U5G4P2</accession>
<feature type="region of interest" description="Disordered" evidence="1">
    <location>
        <begin position="128"/>
        <end position="147"/>
    </location>
</feature>
<organism evidence="2 3">
    <name type="scientific">Aspergillus calidoustus</name>
    <dbReference type="NCBI Taxonomy" id="454130"/>
    <lineage>
        <taxon>Eukaryota</taxon>
        <taxon>Fungi</taxon>
        <taxon>Dikarya</taxon>
        <taxon>Ascomycota</taxon>
        <taxon>Pezizomycotina</taxon>
        <taxon>Eurotiomycetes</taxon>
        <taxon>Eurotiomycetidae</taxon>
        <taxon>Eurotiales</taxon>
        <taxon>Aspergillaceae</taxon>
        <taxon>Aspergillus</taxon>
        <taxon>Aspergillus subgen. Nidulantes</taxon>
    </lineage>
</organism>
<reference evidence="3" key="1">
    <citation type="journal article" date="2016" name="Genome Announc.">
        <title>Draft genome sequences of fungus Aspergillus calidoustus.</title>
        <authorList>
            <person name="Horn F."/>
            <person name="Linde J."/>
            <person name="Mattern D.J."/>
            <person name="Walther G."/>
            <person name="Guthke R."/>
            <person name="Scherlach K."/>
            <person name="Martin K."/>
            <person name="Brakhage A.A."/>
            <person name="Petzke L."/>
            <person name="Valiante V."/>
        </authorList>
    </citation>
    <scope>NUCLEOTIDE SEQUENCE [LARGE SCALE GENOMIC DNA]</scope>
    <source>
        <strain evidence="3">SF006504</strain>
    </source>
</reference>
<protein>
    <recommendedName>
        <fullName evidence="4">AT hook motif protein</fullName>
    </recommendedName>
</protein>
<dbReference type="EMBL" id="CDMC01000005">
    <property type="protein sequence ID" value="CEL06135.1"/>
    <property type="molecule type" value="Genomic_DNA"/>
</dbReference>
<feature type="region of interest" description="Disordered" evidence="1">
    <location>
        <begin position="41"/>
        <end position="118"/>
    </location>
</feature>
<feature type="compositionally biased region" description="Basic residues" evidence="1">
    <location>
        <begin position="99"/>
        <end position="111"/>
    </location>
</feature>
<evidence type="ECO:0000313" key="2">
    <source>
        <dbReference type="EMBL" id="CEL06135.1"/>
    </source>
</evidence>
<proteinExistence type="predicted"/>
<evidence type="ECO:0000256" key="1">
    <source>
        <dbReference type="SAM" id="MobiDB-lite"/>
    </source>
</evidence>
<dbReference type="OMA" id="WNAQADA"/>
<sequence length="147" mass="16235">MPMVWNDQADAKLLLAIITMTTTKLNHAAIAEFMGPECTASAVQHRIQRVKEKAKNDPALGNNATEGGTPEKKRSRVRKSAASTDENAPPANDNEGSAKKPKRTPKRNRKTKAGEECVKMEENFKVEDDFKVEENVLNENGLDDPFA</sequence>
<keyword evidence="3" id="KW-1185">Reference proteome</keyword>